<reference evidence="3 4" key="1">
    <citation type="submission" date="2020-07" db="EMBL/GenBank/DDBJ databases">
        <title>Genomic Encyclopedia of Type Strains, Phase IV (KMG-IV): sequencing the most valuable type-strain genomes for metagenomic binning, comparative biology and taxonomic classification.</title>
        <authorList>
            <person name="Goeker M."/>
        </authorList>
    </citation>
    <scope>NUCLEOTIDE SEQUENCE [LARGE SCALE GENOMIC DNA]</scope>
    <source>
        <strain evidence="3 4">DSM 45533</strain>
    </source>
</reference>
<feature type="chain" id="PRO_5031401663" description="LppX_LprAFG lipoprotein" evidence="2">
    <location>
        <begin position="24"/>
        <end position="279"/>
    </location>
</feature>
<keyword evidence="2" id="KW-0732">Signal</keyword>
<dbReference type="Proteomes" id="UP000530928">
    <property type="component" value="Unassembled WGS sequence"/>
</dbReference>
<evidence type="ECO:0000313" key="4">
    <source>
        <dbReference type="Proteomes" id="UP000530928"/>
    </source>
</evidence>
<dbReference type="AlphaFoldDB" id="A0A7W0CU72"/>
<evidence type="ECO:0000313" key="3">
    <source>
        <dbReference type="EMBL" id="MBA2897312.1"/>
    </source>
</evidence>
<organism evidence="3 4">
    <name type="scientific">Nonomuraea soli</name>
    <dbReference type="NCBI Taxonomy" id="1032476"/>
    <lineage>
        <taxon>Bacteria</taxon>
        <taxon>Bacillati</taxon>
        <taxon>Actinomycetota</taxon>
        <taxon>Actinomycetes</taxon>
        <taxon>Streptosporangiales</taxon>
        <taxon>Streptosporangiaceae</taxon>
        <taxon>Nonomuraea</taxon>
    </lineage>
</organism>
<proteinExistence type="predicted"/>
<gene>
    <name evidence="3" type="ORF">HNR30_008708</name>
</gene>
<keyword evidence="4" id="KW-1185">Reference proteome</keyword>
<evidence type="ECO:0000256" key="2">
    <source>
        <dbReference type="SAM" id="SignalP"/>
    </source>
</evidence>
<feature type="region of interest" description="Disordered" evidence="1">
    <location>
        <begin position="253"/>
        <end position="279"/>
    </location>
</feature>
<evidence type="ECO:0000256" key="1">
    <source>
        <dbReference type="SAM" id="MobiDB-lite"/>
    </source>
</evidence>
<comment type="caution">
    <text evidence="3">The sequence shown here is derived from an EMBL/GenBank/DDBJ whole genome shotgun (WGS) entry which is preliminary data.</text>
</comment>
<name>A0A7W0CU72_9ACTN</name>
<accession>A0A7W0CU72</accession>
<feature type="signal peptide" evidence="2">
    <location>
        <begin position="1"/>
        <end position="23"/>
    </location>
</feature>
<dbReference type="RefSeq" id="WP_181615997.1">
    <property type="nucleotide sequence ID" value="NZ_BAABAM010000010.1"/>
</dbReference>
<evidence type="ECO:0008006" key="5">
    <source>
        <dbReference type="Google" id="ProtNLM"/>
    </source>
</evidence>
<dbReference type="EMBL" id="JACDUR010000010">
    <property type="protein sequence ID" value="MBA2897312.1"/>
    <property type="molecule type" value="Genomic_DNA"/>
</dbReference>
<sequence>MMTRLIAGFATAAALLTAAPAQAAAAQAAAPPAPLKALKKQTSVRFTERTHIVAGRSKAVFTRRSGAFLLNSSGIKASDVTARLAIKAADLTDDALRWMLAPERTIRIGTTSYISGGYFSTRLPVDRTWLKVAKGPAAGVTGIYGQLINVAEARTLAALLRTATRTSYGYRGTITLGRLHQSSPWLRASIGDLLGKPKTAISWRLTLDARGLPTRLVSQYSSGADGDVVMDTRFSGWSGKLTIAAPPAEQVWEGDGAELPTPSVNAPATAPMAGGQVVP</sequence>
<protein>
    <recommendedName>
        <fullName evidence="5">LppX_LprAFG lipoprotein</fullName>
    </recommendedName>
</protein>